<dbReference type="InterPro" id="IPR036404">
    <property type="entry name" value="Jacalin-like_lectin_dom_sf"/>
</dbReference>
<protein>
    <recommendedName>
        <fullName evidence="1">Jacalin-type lectin domain-containing protein</fullName>
    </recommendedName>
</protein>
<dbReference type="AlphaFoldDB" id="G4ZB13"/>
<gene>
    <name evidence="2" type="ORF">PHYSODRAFT_490875</name>
</gene>
<dbReference type="Proteomes" id="UP000002640">
    <property type="component" value="Unassembled WGS sequence"/>
</dbReference>
<accession>G4ZB13</accession>
<dbReference type="SUPFAM" id="SSF51101">
    <property type="entry name" value="Mannose-binding lectins"/>
    <property type="match status" value="1"/>
</dbReference>
<dbReference type="SMR" id="G4ZB13"/>
<reference evidence="2 3" key="1">
    <citation type="journal article" date="2006" name="Science">
        <title>Phytophthora genome sequences uncover evolutionary origins and mechanisms of pathogenesis.</title>
        <authorList>
            <person name="Tyler B.M."/>
            <person name="Tripathy S."/>
            <person name="Zhang X."/>
            <person name="Dehal P."/>
            <person name="Jiang R.H."/>
            <person name="Aerts A."/>
            <person name="Arredondo F.D."/>
            <person name="Baxter L."/>
            <person name="Bensasson D."/>
            <person name="Beynon J.L."/>
            <person name="Chapman J."/>
            <person name="Damasceno C.M."/>
            <person name="Dorrance A.E."/>
            <person name="Dou D."/>
            <person name="Dickerman A.W."/>
            <person name="Dubchak I.L."/>
            <person name="Garbelotto M."/>
            <person name="Gijzen M."/>
            <person name="Gordon S.G."/>
            <person name="Govers F."/>
            <person name="Grunwald N.J."/>
            <person name="Huang W."/>
            <person name="Ivors K.L."/>
            <person name="Jones R.W."/>
            <person name="Kamoun S."/>
            <person name="Krampis K."/>
            <person name="Lamour K.H."/>
            <person name="Lee M.K."/>
            <person name="McDonald W.H."/>
            <person name="Medina M."/>
            <person name="Meijer H.J."/>
            <person name="Nordberg E.K."/>
            <person name="Maclean D.J."/>
            <person name="Ospina-Giraldo M.D."/>
            <person name="Morris P.F."/>
            <person name="Phuntumart V."/>
            <person name="Putnam N.H."/>
            <person name="Rash S."/>
            <person name="Rose J.K."/>
            <person name="Sakihama Y."/>
            <person name="Salamov A.A."/>
            <person name="Savidor A."/>
            <person name="Scheuring C.F."/>
            <person name="Smith B.M."/>
            <person name="Sobral B.W."/>
            <person name="Terry A."/>
            <person name="Torto-Alalibo T.A."/>
            <person name="Win J."/>
            <person name="Xu Z."/>
            <person name="Zhang H."/>
            <person name="Grigoriev I.V."/>
            <person name="Rokhsar D.S."/>
            <person name="Boore J.L."/>
        </authorList>
    </citation>
    <scope>NUCLEOTIDE SEQUENCE [LARGE SCALE GENOMIC DNA]</scope>
    <source>
        <strain evidence="2 3">P6497</strain>
    </source>
</reference>
<proteinExistence type="predicted"/>
<dbReference type="GeneID" id="20656634"/>
<organism evidence="2 3">
    <name type="scientific">Phytophthora sojae (strain P6497)</name>
    <name type="common">Soybean stem and root rot agent</name>
    <name type="synonym">Phytophthora megasperma f. sp. glycines</name>
    <dbReference type="NCBI Taxonomy" id="1094619"/>
    <lineage>
        <taxon>Eukaryota</taxon>
        <taxon>Sar</taxon>
        <taxon>Stramenopiles</taxon>
        <taxon>Oomycota</taxon>
        <taxon>Peronosporomycetes</taxon>
        <taxon>Peronosporales</taxon>
        <taxon>Peronosporaceae</taxon>
        <taxon>Phytophthora</taxon>
    </lineage>
</organism>
<dbReference type="OMA" id="CVEAHCK"/>
<dbReference type="KEGG" id="psoj:PHYSODRAFT_490875"/>
<name>G4ZB13_PHYSP</name>
<dbReference type="RefSeq" id="XP_009523949.1">
    <property type="nucleotide sequence ID" value="XM_009525654.1"/>
</dbReference>
<dbReference type="InParanoid" id="G4ZB13"/>
<evidence type="ECO:0000313" key="3">
    <source>
        <dbReference type="Proteomes" id="UP000002640"/>
    </source>
</evidence>
<sequence>MVALLAIDTTEDWEAYRLGKQYGEPHGTFFTDEQLVIPGVHVHGATIRTGERVNGVGIDITPSGGQRTTTYHRGDGGKAQTLTLNSGERFKCVEAHCKYHGRTRVRFINVTTTTGRWVAGGTPAPDAAGKDCAPDGFQLGGWYGSSGVELDQVGAVWTNN</sequence>
<feature type="domain" description="Jacalin-type lectin" evidence="1">
    <location>
        <begin position="21"/>
        <end position="155"/>
    </location>
</feature>
<evidence type="ECO:0000259" key="1">
    <source>
        <dbReference type="Pfam" id="PF01419"/>
    </source>
</evidence>
<dbReference type="Gene3D" id="2.100.10.30">
    <property type="entry name" value="Jacalin-like lectin domain"/>
    <property type="match status" value="1"/>
</dbReference>
<dbReference type="Pfam" id="PF01419">
    <property type="entry name" value="Jacalin"/>
    <property type="match status" value="1"/>
</dbReference>
<evidence type="ECO:0000313" key="2">
    <source>
        <dbReference type="EMBL" id="EGZ21232.1"/>
    </source>
</evidence>
<dbReference type="InterPro" id="IPR001229">
    <property type="entry name" value="Jacalin-like_lectin_dom"/>
</dbReference>
<keyword evidence="3" id="KW-1185">Reference proteome</keyword>
<dbReference type="EMBL" id="JH159153">
    <property type="protein sequence ID" value="EGZ21232.1"/>
    <property type="molecule type" value="Genomic_DNA"/>
</dbReference>